<evidence type="ECO:0000313" key="2">
    <source>
        <dbReference type="Proteomes" id="UP001437256"/>
    </source>
</evidence>
<dbReference type="EMBL" id="JBBXMP010000061">
    <property type="protein sequence ID" value="KAL0064491.1"/>
    <property type="molecule type" value="Genomic_DNA"/>
</dbReference>
<gene>
    <name evidence="1" type="ORF">AAF712_008548</name>
</gene>
<proteinExistence type="predicted"/>
<sequence>MPTAMLEKVKRKPAFAERFSEDEFKRVLEDARNKDSSDEPIGVNAEALKVFQVGQAEVTIIRRDIQIAMTLNTYQRWPSILIFSEWELAWHSCPVSTR</sequence>
<organism evidence="1 2">
    <name type="scientific">Marasmius tenuissimus</name>
    <dbReference type="NCBI Taxonomy" id="585030"/>
    <lineage>
        <taxon>Eukaryota</taxon>
        <taxon>Fungi</taxon>
        <taxon>Dikarya</taxon>
        <taxon>Basidiomycota</taxon>
        <taxon>Agaricomycotina</taxon>
        <taxon>Agaricomycetes</taxon>
        <taxon>Agaricomycetidae</taxon>
        <taxon>Agaricales</taxon>
        <taxon>Marasmiineae</taxon>
        <taxon>Marasmiaceae</taxon>
        <taxon>Marasmius</taxon>
    </lineage>
</organism>
<protein>
    <submittedName>
        <fullName evidence="1">Uncharacterized protein</fullName>
    </submittedName>
</protein>
<keyword evidence="2" id="KW-1185">Reference proteome</keyword>
<reference evidence="1 2" key="1">
    <citation type="submission" date="2024-05" db="EMBL/GenBank/DDBJ databases">
        <title>A draft genome resource for the thread blight pathogen Marasmius tenuissimus strain MS-2.</title>
        <authorList>
            <person name="Yulfo-Soto G.E."/>
            <person name="Baruah I.K."/>
            <person name="Amoako-Attah I."/>
            <person name="Bukari Y."/>
            <person name="Meinhardt L.W."/>
            <person name="Bailey B.A."/>
            <person name="Cohen S.P."/>
        </authorList>
    </citation>
    <scope>NUCLEOTIDE SEQUENCE [LARGE SCALE GENOMIC DNA]</scope>
    <source>
        <strain evidence="1 2">MS-2</strain>
    </source>
</reference>
<dbReference type="Proteomes" id="UP001437256">
    <property type="component" value="Unassembled WGS sequence"/>
</dbReference>
<name>A0ABR2ZS39_9AGAR</name>
<evidence type="ECO:0000313" key="1">
    <source>
        <dbReference type="EMBL" id="KAL0064491.1"/>
    </source>
</evidence>
<accession>A0ABR2ZS39</accession>
<comment type="caution">
    <text evidence="1">The sequence shown here is derived from an EMBL/GenBank/DDBJ whole genome shotgun (WGS) entry which is preliminary data.</text>
</comment>